<reference evidence="2" key="1">
    <citation type="submission" date="2018-11" db="EMBL/GenBank/DDBJ databases">
        <authorList>
            <consortium name="Pathogen Informatics"/>
        </authorList>
    </citation>
    <scope>NUCLEOTIDE SEQUENCE</scope>
</reference>
<keyword evidence="3" id="KW-1185">Reference proteome</keyword>
<evidence type="ECO:0000313" key="2">
    <source>
        <dbReference type="EMBL" id="VEL16396.1"/>
    </source>
</evidence>
<dbReference type="Proteomes" id="UP000784294">
    <property type="component" value="Unassembled WGS sequence"/>
</dbReference>
<dbReference type="EMBL" id="CAAALY010028302">
    <property type="protein sequence ID" value="VEL16396.1"/>
    <property type="molecule type" value="Genomic_DNA"/>
</dbReference>
<evidence type="ECO:0000313" key="3">
    <source>
        <dbReference type="Proteomes" id="UP000784294"/>
    </source>
</evidence>
<evidence type="ECO:0000256" key="1">
    <source>
        <dbReference type="SAM" id="MobiDB-lite"/>
    </source>
</evidence>
<gene>
    <name evidence="2" type="ORF">PXEA_LOCUS9836</name>
</gene>
<organism evidence="2 3">
    <name type="scientific">Protopolystoma xenopodis</name>
    <dbReference type="NCBI Taxonomy" id="117903"/>
    <lineage>
        <taxon>Eukaryota</taxon>
        <taxon>Metazoa</taxon>
        <taxon>Spiralia</taxon>
        <taxon>Lophotrochozoa</taxon>
        <taxon>Platyhelminthes</taxon>
        <taxon>Monogenea</taxon>
        <taxon>Polyopisthocotylea</taxon>
        <taxon>Polystomatidea</taxon>
        <taxon>Polystomatidae</taxon>
        <taxon>Protopolystoma</taxon>
    </lineage>
</organism>
<dbReference type="OrthoDB" id="9348951at2759"/>
<sequence length="336" mass="34739">MVSLLPLYDRIPLCTKSLHDQILPPLDSTDNFHTIGGETRSNAVTTSYSTSRLTTDNGPADYNCRDGEECRPIESASITKQVGSPSVKEFGLQESEVTVALPTASALAALNQPPWLNSTALNNEFLTKALLDYPDRQARGEFVQRIRHRAGLRASAGNRRRYLTGPSLSGSGVSSTAAVVAAASVSSGVGPGGTGSTETSGGAVGADASRTAAVAAIRASQFAAAEQLLKNATAAAAAAVAALAVNGSDADASGTTSTKILSRMLSTKCSGSDATVPLSTASVHAEKSQAMVTESEVIMSGIERVGAEEEIEEDDDDEDFYLDARGAASESSSFTR</sequence>
<comment type="caution">
    <text evidence="2">The sequence shown here is derived from an EMBL/GenBank/DDBJ whole genome shotgun (WGS) entry which is preliminary data.</text>
</comment>
<proteinExistence type="predicted"/>
<accession>A0A3S5CF95</accession>
<feature type="compositionally biased region" description="Acidic residues" evidence="1">
    <location>
        <begin position="308"/>
        <end position="321"/>
    </location>
</feature>
<dbReference type="AlphaFoldDB" id="A0A3S5CF95"/>
<name>A0A3S5CF95_9PLAT</name>
<feature type="region of interest" description="Disordered" evidence="1">
    <location>
        <begin position="305"/>
        <end position="336"/>
    </location>
</feature>
<protein>
    <submittedName>
        <fullName evidence="2">Uncharacterized protein</fullName>
    </submittedName>
</protein>